<dbReference type="RefSeq" id="WP_182843378.1">
    <property type="nucleotide sequence ID" value="NZ_BAAALP010000016.1"/>
</dbReference>
<dbReference type="Proteomes" id="UP000572680">
    <property type="component" value="Unassembled WGS sequence"/>
</dbReference>
<reference evidence="2 3" key="1">
    <citation type="submission" date="2020-08" db="EMBL/GenBank/DDBJ databases">
        <title>Genomic Encyclopedia of Type Strains, Phase IV (KMG-IV): sequencing the most valuable type-strain genomes for metagenomic binning, comparative biology and taxonomic classification.</title>
        <authorList>
            <person name="Goeker M."/>
        </authorList>
    </citation>
    <scope>NUCLEOTIDE SEQUENCE [LARGE SCALE GENOMIC DNA]</scope>
    <source>
        <strain evidence="2 3">DSM 44197</strain>
    </source>
</reference>
<sequence length="344" mass="36804">MTNRARLAASARLPGAEGRHHPPDLEGRRVLLVDGDVLAVYDLEELFRGRTEPAVAFPFPWPGWTRGGHSVSPDGTFAVLSGQRSVRAVTAGGGTLWEYRHPCWDAEVGHPHTDDAQVCPNTESGSCRITADGSAVWAHVPHGGDEVEGEEWLVLDAGTGTALARTALDTVASGSEHLAYPDGLHMGLSVGEGEDRAPVFWGRWDGAEQTVRPLDDDRYLADARADAFLTVAHGGDDIVLHRFPDGGGTARLPAGTVPPHAPGAHLSWDFGCGYVDAGHVIASTAGCDRGLGPERHWLLDAATLLRWSAPIAYPGDVTGPPLPLGDGTWLTWNDGRLLRWEIDR</sequence>
<evidence type="ECO:0000256" key="1">
    <source>
        <dbReference type="SAM" id="MobiDB-lite"/>
    </source>
</evidence>
<name>A0A7W3LMS3_ACTNM</name>
<protein>
    <submittedName>
        <fullName evidence="2">Uncharacterized protein</fullName>
    </submittedName>
</protein>
<comment type="caution">
    <text evidence="2">The sequence shown here is derived from an EMBL/GenBank/DDBJ whole genome shotgun (WGS) entry which is preliminary data.</text>
</comment>
<evidence type="ECO:0000313" key="2">
    <source>
        <dbReference type="EMBL" id="MBA8950979.1"/>
    </source>
</evidence>
<keyword evidence="3" id="KW-1185">Reference proteome</keyword>
<gene>
    <name evidence="2" type="ORF">HNR61_002610</name>
</gene>
<dbReference type="AlphaFoldDB" id="A0A7W3LMS3"/>
<accession>A0A7W3LMS3</accession>
<evidence type="ECO:0000313" key="3">
    <source>
        <dbReference type="Proteomes" id="UP000572680"/>
    </source>
</evidence>
<proteinExistence type="predicted"/>
<feature type="region of interest" description="Disordered" evidence="1">
    <location>
        <begin position="1"/>
        <end position="24"/>
    </location>
</feature>
<dbReference type="EMBL" id="JACJIA010000003">
    <property type="protein sequence ID" value="MBA8950979.1"/>
    <property type="molecule type" value="Genomic_DNA"/>
</dbReference>
<organism evidence="2 3">
    <name type="scientific">Actinomadura namibiensis</name>
    <dbReference type="NCBI Taxonomy" id="182080"/>
    <lineage>
        <taxon>Bacteria</taxon>
        <taxon>Bacillati</taxon>
        <taxon>Actinomycetota</taxon>
        <taxon>Actinomycetes</taxon>
        <taxon>Streptosporangiales</taxon>
        <taxon>Thermomonosporaceae</taxon>
        <taxon>Actinomadura</taxon>
    </lineage>
</organism>